<evidence type="ECO:0000256" key="1">
    <source>
        <dbReference type="SAM" id="MobiDB-lite"/>
    </source>
</evidence>
<evidence type="ECO:0000313" key="2">
    <source>
        <dbReference type="EMBL" id="KAG5461724.1"/>
    </source>
</evidence>
<sequence length="313" mass="33026">MAHRGSTPCLLNAALAWRWRDIYHVRRIISLASGSESTVGHGVLSIDWNAHQVIIRCNDRLLRLPTHTARPRAAHTPGRGLSHSSLVDPRATTPHPRKADLAQMEAANCRTAGAPGLSKVPAVEKNHQNGGGGVPVVRSTNSRGAGGDDLTVANISTPETYVSESQSSASAISDVNSSAVASNAQSAKAFPANTCVTPAPESAARAVAQDTYVEAEPKDDVTPLPDQQQQHVPVKQKEYAADGSFDAGYQYHPVPPVMSSLNVTPPAEGSEPVQMVGVVEFADQLGRSVLDVGAARLMTVPNAFNLVSSEQIV</sequence>
<evidence type="ECO:0000313" key="3">
    <source>
        <dbReference type="Proteomes" id="UP000673691"/>
    </source>
</evidence>
<dbReference type="EMBL" id="JAEFCI010003226">
    <property type="protein sequence ID" value="KAG5461724.1"/>
    <property type="molecule type" value="Genomic_DNA"/>
</dbReference>
<name>A0A8H8DKB7_9FUNG</name>
<gene>
    <name evidence="2" type="ORF">BJ554DRAFT_6030</name>
</gene>
<dbReference type="AlphaFoldDB" id="A0A8H8DKB7"/>
<proteinExistence type="predicted"/>
<organism evidence="2 3">
    <name type="scientific">Olpidium bornovanus</name>
    <dbReference type="NCBI Taxonomy" id="278681"/>
    <lineage>
        <taxon>Eukaryota</taxon>
        <taxon>Fungi</taxon>
        <taxon>Fungi incertae sedis</taxon>
        <taxon>Olpidiomycota</taxon>
        <taxon>Olpidiomycotina</taxon>
        <taxon>Olpidiomycetes</taxon>
        <taxon>Olpidiales</taxon>
        <taxon>Olpidiaceae</taxon>
        <taxon>Olpidium</taxon>
    </lineage>
</organism>
<comment type="caution">
    <text evidence="2">The sequence shown here is derived from an EMBL/GenBank/DDBJ whole genome shotgun (WGS) entry which is preliminary data.</text>
</comment>
<protein>
    <submittedName>
        <fullName evidence="2">Uncharacterized protein</fullName>
    </submittedName>
</protein>
<reference evidence="2 3" key="1">
    <citation type="journal article" name="Sci. Rep.">
        <title>Genome-scale phylogenetic analyses confirm Olpidium as the closest living zoosporic fungus to the non-flagellated, terrestrial fungi.</title>
        <authorList>
            <person name="Chang Y."/>
            <person name="Rochon D."/>
            <person name="Sekimoto S."/>
            <person name="Wang Y."/>
            <person name="Chovatia M."/>
            <person name="Sandor L."/>
            <person name="Salamov A."/>
            <person name="Grigoriev I.V."/>
            <person name="Stajich J.E."/>
            <person name="Spatafora J.W."/>
        </authorList>
    </citation>
    <scope>NUCLEOTIDE SEQUENCE [LARGE SCALE GENOMIC DNA]</scope>
    <source>
        <strain evidence="2">S191</strain>
    </source>
</reference>
<dbReference type="Proteomes" id="UP000673691">
    <property type="component" value="Unassembled WGS sequence"/>
</dbReference>
<accession>A0A8H8DKB7</accession>
<feature type="region of interest" description="Disordered" evidence="1">
    <location>
        <begin position="68"/>
        <end position="95"/>
    </location>
</feature>
<keyword evidence="3" id="KW-1185">Reference proteome</keyword>